<proteinExistence type="predicted"/>
<accession>A0A6L2PBZ9</accession>
<protein>
    <submittedName>
        <fullName evidence="1">Uncharacterized protein</fullName>
    </submittedName>
</protein>
<sequence>MVVSNMLEINLLMIVFSIGRHSKSLDVVSKRCGLCYGVFELLVNTRRKSGTIAQQAAKSRSPTGFARFVKENYGAVKQSRTDLKHADIMRLLGQQFSAMKIVPGARKQ</sequence>
<name>A0A6L2PBZ9_COPFO</name>
<dbReference type="Proteomes" id="UP000502823">
    <property type="component" value="Unassembled WGS sequence"/>
</dbReference>
<dbReference type="AlphaFoldDB" id="A0A6L2PBZ9"/>
<dbReference type="EMBL" id="BLKM01000104">
    <property type="protein sequence ID" value="GFG28960.1"/>
    <property type="molecule type" value="Genomic_DNA"/>
</dbReference>
<reference evidence="2" key="1">
    <citation type="submission" date="2020-01" db="EMBL/GenBank/DDBJ databases">
        <title>Draft genome sequence of the Termite Coptotermes fromosanus.</title>
        <authorList>
            <person name="Itakura S."/>
            <person name="Yosikawa Y."/>
            <person name="Umezawa K."/>
        </authorList>
    </citation>
    <scope>NUCLEOTIDE SEQUENCE [LARGE SCALE GENOMIC DNA]</scope>
</reference>
<dbReference type="PANTHER" id="PTHR23099">
    <property type="entry name" value="TRANSCRIPTIONAL REGULATOR"/>
    <property type="match status" value="1"/>
</dbReference>
<dbReference type="SUPFAM" id="SSF47095">
    <property type="entry name" value="HMG-box"/>
    <property type="match status" value="1"/>
</dbReference>
<dbReference type="OrthoDB" id="20772at2759"/>
<organism evidence="1 2">
    <name type="scientific">Coptotermes formosanus</name>
    <name type="common">Formosan subterranean termite</name>
    <dbReference type="NCBI Taxonomy" id="36987"/>
    <lineage>
        <taxon>Eukaryota</taxon>
        <taxon>Metazoa</taxon>
        <taxon>Ecdysozoa</taxon>
        <taxon>Arthropoda</taxon>
        <taxon>Hexapoda</taxon>
        <taxon>Insecta</taxon>
        <taxon>Pterygota</taxon>
        <taxon>Neoptera</taxon>
        <taxon>Polyneoptera</taxon>
        <taxon>Dictyoptera</taxon>
        <taxon>Blattodea</taxon>
        <taxon>Blattoidea</taxon>
        <taxon>Termitoidae</taxon>
        <taxon>Rhinotermitidae</taxon>
        <taxon>Coptotermes</taxon>
    </lineage>
</organism>
<evidence type="ECO:0000313" key="2">
    <source>
        <dbReference type="Proteomes" id="UP000502823"/>
    </source>
</evidence>
<dbReference type="PANTHER" id="PTHR23099:SF0">
    <property type="entry name" value="GERM CELL NUCLEAR ACIDIC PROTEIN"/>
    <property type="match status" value="1"/>
</dbReference>
<keyword evidence="2" id="KW-1185">Reference proteome</keyword>
<dbReference type="CDD" id="cd00084">
    <property type="entry name" value="HMG-box_SF"/>
    <property type="match status" value="1"/>
</dbReference>
<evidence type="ECO:0000313" key="1">
    <source>
        <dbReference type="EMBL" id="GFG28960.1"/>
    </source>
</evidence>
<dbReference type="InParanoid" id="A0A6L2PBZ9"/>
<dbReference type="Gene3D" id="1.10.30.10">
    <property type="entry name" value="High mobility group box domain"/>
    <property type="match status" value="1"/>
</dbReference>
<dbReference type="InterPro" id="IPR036910">
    <property type="entry name" value="HMG_box_dom_sf"/>
</dbReference>
<comment type="caution">
    <text evidence="1">The sequence shown here is derived from an EMBL/GenBank/DDBJ whole genome shotgun (WGS) entry which is preliminary data.</text>
</comment>
<dbReference type="GO" id="GO:0005634">
    <property type="term" value="C:nucleus"/>
    <property type="evidence" value="ECO:0007669"/>
    <property type="project" value="TreeGrafter"/>
</dbReference>
<gene>
    <name evidence="1" type="ORF">Cfor_02294</name>
</gene>